<dbReference type="RefSeq" id="WP_179642706.1">
    <property type="nucleotide sequence ID" value="NZ_BAAAYY010000033.1"/>
</dbReference>
<keyword evidence="1" id="KW-1133">Transmembrane helix</keyword>
<gene>
    <name evidence="2" type="ORF">HDA32_001752</name>
</gene>
<dbReference type="Proteomes" id="UP000589036">
    <property type="component" value="Unassembled WGS sequence"/>
</dbReference>
<proteinExistence type="predicted"/>
<keyword evidence="1" id="KW-0812">Transmembrane</keyword>
<organism evidence="2 3">
    <name type="scientific">Spinactinospora alkalitolerans</name>
    <dbReference type="NCBI Taxonomy" id="687207"/>
    <lineage>
        <taxon>Bacteria</taxon>
        <taxon>Bacillati</taxon>
        <taxon>Actinomycetota</taxon>
        <taxon>Actinomycetes</taxon>
        <taxon>Streptosporangiales</taxon>
        <taxon>Nocardiopsidaceae</taxon>
        <taxon>Spinactinospora</taxon>
    </lineage>
</organism>
<keyword evidence="1" id="KW-0472">Membrane</keyword>
<comment type="caution">
    <text evidence="2">The sequence shown here is derived from an EMBL/GenBank/DDBJ whole genome shotgun (WGS) entry which is preliminary data.</text>
</comment>
<dbReference type="EMBL" id="JACCCC010000001">
    <property type="protein sequence ID" value="NYE46632.1"/>
    <property type="molecule type" value="Genomic_DNA"/>
</dbReference>
<sequence>MQLGPACELGDEAPVSEGVPALLASSTTVAPAALVAYAALAAAALVIGRRGA</sequence>
<evidence type="ECO:0000313" key="2">
    <source>
        <dbReference type="EMBL" id="NYE46632.1"/>
    </source>
</evidence>
<accession>A0A852TUT4</accession>
<keyword evidence="3" id="KW-1185">Reference proteome</keyword>
<evidence type="ECO:0000256" key="1">
    <source>
        <dbReference type="SAM" id="Phobius"/>
    </source>
</evidence>
<feature type="transmembrane region" description="Helical" evidence="1">
    <location>
        <begin position="29"/>
        <end position="48"/>
    </location>
</feature>
<name>A0A852TUT4_9ACTN</name>
<evidence type="ECO:0000313" key="3">
    <source>
        <dbReference type="Proteomes" id="UP000589036"/>
    </source>
</evidence>
<protein>
    <submittedName>
        <fullName evidence="2">Uncharacterized protein</fullName>
    </submittedName>
</protein>
<reference evidence="2 3" key="1">
    <citation type="submission" date="2020-07" db="EMBL/GenBank/DDBJ databases">
        <title>Sequencing the genomes of 1000 actinobacteria strains.</title>
        <authorList>
            <person name="Klenk H.-P."/>
        </authorList>
    </citation>
    <scope>NUCLEOTIDE SEQUENCE [LARGE SCALE GENOMIC DNA]</scope>
    <source>
        <strain evidence="2 3">CXB654</strain>
    </source>
</reference>
<dbReference type="AlphaFoldDB" id="A0A852TUT4"/>